<accession>A0AA36BCL3</accession>
<dbReference type="Proteomes" id="UP001162480">
    <property type="component" value="Chromosome 13"/>
</dbReference>
<gene>
    <name evidence="2" type="ORF">OCTVUL_1B023481</name>
</gene>
<organism evidence="2 3">
    <name type="scientific">Octopus vulgaris</name>
    <name type="common">Common octopus</name>
    <dbReference type="NCBI Taxonomy" id="6645"/>
    <lineage>
        <taxon>Eukaryota</taxon>
        <taxon>Metazoa</taxon>
        <taxon>Spiralia</taxon>
        <taxon>Lophotrochozoa</taxon>
        <taxon>Mollusca</taxon>
        <taxon>Cephalopoda</taxon>
        <taxon>Coleoidea</taxon>
        <taxon>Octopodiformes</taxon>
        <taxon>Octopoda</taxon>
        <taxon>Incirrata</taxon>
        <taxon>Octopodidae</taxon>
        <taxon>Octopus</taxon>
    </lineage>
</organism>
<evidence type="ECO:0000313" key="2">
    <source>
        <dbReference type="EMBL" id="CAI9731910.1"/>
    </source>
</evidence>
<evidence type="ECO:0000313" key="3">
    <source>
        <dbReference type="Proteomes" id="UP001162480"/>
    </source>
</evidence>
<feature type="region of interest" description="Disordered" evidence="1">
    <location>
        <begin position="1"/>
        <end position="27"/>
    </location>
</feature>
<protein>
    <submittedName>
        <fullName evidence="2">Uncharacterized protein</fullName>
    </submittedName>
</protein>
<feature type="compositionally biased region" description="Basic and acidic residues" evidence="1">
    <location>
        <begin position="7"/>
        <end position="19"/>
    </location>
</feature>
<name>A0AA36BCL3_OCTVU</name>
<reference evidence="2" key="1">
    <citation type="submission" date="2023-08" db="EMBL/GenBank/DDBJ databases">
        <authorList>
            <person name="Alioto T."/>
            <person name="Alioto T."/>
            <person name="Gomez Garrido J."/>
        </authorList>
    </citation>
    <scope>NUCLEOTIDE SEQUENCE</scope>
</reference>
<dbReference type="AlphaFoldDB" id="A0AA36BCL3"/>
<sequence length="71" mass="7848">MKGAGLRNEEGLGDKESGINRRGSLLRELTPNHLTFSEELLSTSESGQKDIKDVLRKVLQKPNIISGDTRI</sequence>
<keyword evidence="3" id="KW-1185">Reference proteome</keyword>
<dbReference type="EMBL" id="OX597826">
    <property type="protein sequence ID" value="CAI9731910.1"/>
    <property type="molecule type" value="Genomic_DNA"/>
</dbReference>
<proteinExistence type="predicted"/>
<evidence type="ECO:0000256" key="1">
    <source>
        <dbReference type="SAM" id="MobiDB-lite"/>
    </source>
</evidence>